<proteinExistence type="predicted"/>
<dbReference type="Pfam" id="PF11969">
    <property type="entry name" value="DcpS_C"/>
    <property type="match status" value="1"/>
</dbReference>
<evidence type="ECO:0000313" key="6">
    <source>
        <dbReference type="Proteomes" id="UP000176420"/>
    </source>
</evidence>
<dbReference type="AlphaFoldDB" id="A0A1G2BHW4"/>
<dbReference type="SUPFAM" id="SSF54197">
    <property type="entry name" value="HIT-like"/>
    <property type="match status" value="1"/>
</dbReference>
<sequence length="117" mass="13009">MDNSSSESIFTKIINREATADIVYEDEEMIAIKDINPKAPVHILLLPKDPIKNLNDFTQTHTELLGRLMLKAAEIAKKLNIADTGYKIVINTGDHGGQIIDHFHLHILGGQRVKAVV</sequence>
<dbReference type="Proteomes" id="UP000176420">
    <property type="component" value="Unassembled WGS sequence"/>
</dbReference>
<name>A0A1G2BHW4_9BACT</name>
<evidence type="ECO:0000256" key="3">
    <source>
        <dbReference type="PROSITE-ProRule" id="PRU00464"/>
    </source>
</evidence>
<dbReference type="CDD" id="cd01276">
    <property type="entry name" value="PKCI_related"/>
    <property type="match status" value="1"/>
</dbReference>
<evidence type="ECO:0000313" key="5">
    <source>
        <dbReference type="EMBL" id="OGY88266.1"/>
    </source>
</evidence>
<dbReference type="InterPro" id="IPR036265">
    <property type="entry name" value="HIT-like_sf"/>
</dbReference>
<organism evidence="5 6">
    <name type="scientific">Candidatus Kerfeldbacteria bacterium RIFOXYB2_FULL_38_14</name>
    <dbReference type="NCBI Taxonomy" id="1798547"/>
    <lineage>
        <taxon>Bacteria</taxon>
        <taxon>Candidatus Kerfeldiibacteriota</taxon>
    </lineage>
</organism>
<evidence type="ECO:0000256" key="2">
    <source>
        <dbReference type="PIRSR" id="PIRSR601310-3"/>
    </source>
</evidence>
<dbReference type="PRINTS" id="PR00332">
    <property type="entry name" value="HISTRIAD"/>
</dbReference>
<protein>
    <submittedName>
        <fullName evidence="5">Histidine triad nucleotide-binding protein</fullName>
    </submittedName>
</protein>
<feature type="active site" description="Tele-AMP-histidine intermediate" evidence="1">
    <location>
        <position position="104"/>
    </location>
</feature>
<feature type="domain" description="HIT" evidence="4">
    <location>
        <begin position="9"/>
        <end position="117"/>
    </location>
</feature>
<reference evidence="5 6" key="1">
    <citation type="journal article" date="2016" name="Nat. Commun.">
        <title>Thousands of microbial genomes shed light on interconnected biogeochemical processes in an aquifer system.</title>
        <authorList>
            <person name="Anantharaman K."/>
            <person name="Brown C.T."/>
            <person name="Hug L.A."/>
            <person name="Sharon I."/>
            <person name="Castelle C.J."/>
            <person name="Probst A.J."/>
            <person name="Thomas B.C."/>
            <person name="Singh A."/>
            <person name="Wilkins M.J."/>
            <person name="Karaoz U."/>
            <person name="Brodie E.L."/>
            <person name="Williams K.H."/>
            <person name="Hubbard S.S."/>
            <person name="Banfield J.F."/>
        </authorList>
    </citation>
    <scope>NUCLEOTIDE SEQUENCE [LARGE SCALE GENOMIC DNA]</scope>
</reference>
<dbReference type="InterPro" id="IPR019808">
    <property type="entry name" value="Histidine_triad_CS"/>
</dbReference>
<dbReference type="PROSITE" id="PS51084">
    <property type="entry name" value="HIT_2"/>
    <property type="match status" value="1"/>
</dbReference>
<evidence type="ECO:0000256" key="1">
    <source>
        <dbReference type="PIRSR" id="PIRSR601310-1"/>
    </source>
</evidence>
<dbReference type="InterPro" id="IPR011146">
    <property type="entry name" value="HIT-like"/>
</dbReference>
<dbReference type="PROSITE" id="PS00892">
    <property type="entry name" value="HIT_1"/>
    <property type="match status" value="1"/>
</dbReference>
<accession>A0A1G2BHW4</accession>
<dbReference type="Gene3D" id="3.30.428.10">
    <property type="entry name" value="HIT-like"/>
    <property type="match status" value="1"/>
</dbReference>
<dbReference type="GO" id="GO:0003824">
    <property type="term" value="F:catalytic activity"/>
    <property type="evidence" value="ECO:0007669"/>
    <property type="project" value="InterPro"/>
</dbReference>
<dbReference type="EMBL" id="MHKI01000003">
    <property type="protein sequence ID" value="OGY88266.1"/>
    <property type="molecule type" value="Genomic_DNA"/>
</dbReference>
<evidence type="ECO:0000259" key="4">
    <source>
        <dbReference type="PROSITE" id="PS51084"/>
    </source>
</evidence>
<dbReference type="PANTHER" id="PTHR23089">
    <property type="entry name" value="HISTIDINE TRIAD HIT PROTEIN"/>
    <property type="match status" value="1"/>
</dbReference>
<gene>
    <name evidence="5" type="ORF">A2319_03705</name>
</gene>
<feature type="short sequence motif" description="Histidine triad motif" evidence="2 3">
    <location>
        <begin position="102"/>
        <end position="106"/>
    </location>
</feature>
<comment type="caution">
    <text evidence="5">The sequence shown here is derived from an EMBL/GenBank/DDBJ whole genome shotgun (WGS) entry which is preliminary data.</text>
</comment>
<dbReference type="InterPro" id="IPR001310">
    <property type="entry name" value="Histidine_triad_HIT"/>
</dbReference>